<dbReference type="InterPro" id="IPR003593">
    <property type="entry name" value="AAA+_ATPase"/>
</dbReference>
<dbReference type="EMBL" id="VYDO01000059">
    <property type="protein sequence ID" value="MYG37704.1"/>
    <property type="molecule type" value="Genomic_DNA"/>
</dbReference>
<dbReference type="SUPFAM" id="SSF52540">
    <property type="entry name" value="P-loop containing nucleoside triphosphate hydrolases"/>
    <property type="match status" value="1"/>
</dbReference>
<evidence type="ECO:0000256" key="5">
    <source>
        <dbReference type="SAM" id="MobiDB-lite"/>
    </source>
</evidence>
<sequence>MTINIRPPTGPTASPQGRDVPIVAELREVSKSYGAANNRVLALDRLSLKVVQGEYLAVMGASGSGKSTAMNILGCLDQPSGGEYWLENCLTAGLGDDQLADLRNRKLGFVFQQFYLLRELTALENVMLPMAYAGVSRGLQRQRAEAALVRVGLGERLHNRPNQLSGGQQQRVAIARAIINRPVLLLADEPTGALDSNTSNEVMDLFGELHREGMTVILVTHEHDVAARAEKILHFADGRIQEASTPASPSPATAAAGGPSWGTHPSPVAVPSPSPRPDQATPILPGSSVTVQDPCSIYRGYTGIVQRISGRRAAVLFEGGNWDKLVTLQLSQLRGR</sequence>
<dbReference type="GO" id="GO:0098796">
    <property type="term" value="C:membrane protein complex"/>
    <property type="evidence" value="ECO:0007669"/>
    <property type="project" value="UniProtKB-ARBA"/>
</dbReference>
<dbReference type="Pfam" id="PF11623">
    <property type="entry name" value="NdhS"/>
    <property type="match status" value="1"/>
</dbReference>
<dbReference type="InterPro" id="IPR017871">
    <property type="entry name" value="ABC_transporter-like_CS"/>
</dbReference>
<dbReference type="CDD" id="cd03255">
    <property type="entry name" value="ABC_MJ0796_LolCDE_FtsE"/>
    <property type="match status" value="1"/>
</dbReference>
<evidence type="ECO:0000313" key="7">
    <source>
        <dbReference type="EMBL" id="MYG37704.1"/>
    </source>
</evidence>
<dbReference type="InterPro" id="IPR003439">
    <property type="entry name" value="ABC_transporter-like_ATP-bd"/>
</dbReference>
<dbReference type="PANTHER" id="PTHR42798">
    <property type="entry name" value="LIPOPROTEIN-RELEASING SYSTEM ATP-BINDING PROTEIN LOLD"/>
    <property type="match status" value="1"/>
</dbReference>
<dbReference type="Pfam" id="PF00005">
    <property type="entry name" value="ABC_tran"/>
    <property type="match status" value="1"/>
</dbReference>
<dbReference type="InterPro" id="IPR017911">
    <property type="entry name" value="MacB-like_ATP-bd"/>
</dbReference>
<organism evidence="7">
    <name type="scientific">Synechococcus sp. SB0676_bin_10</name>
    <dbReference type="NCBI Taxonomy" id="2604869"/>
    <lineage>
        <taxon>Bacteria</taxon>
        <taxon>Bacillati</taxon>
        <taxon>Cyanobacteriota</taxon>
        <taxon>Cyanophyceae</taxon>
        <taxon>Synechococcales</taxon>
        <taxon>Synechococcaceae</taxon>
        <taxon>Synechococcus</taxon>
    </lineage>
</organism>
<feature type="domain" description="ABC transporter" evidence="6">
    <location>
        <begin position="24"/>
        <end position="262"/>
    </location>
</feature>
<keyword evidence="2" id="KW-0813">Transport</keyword>
<dbReference type="Gene3D" id="2.30.30.140">
    <property type="match status" value="1"/>
</dbReference>
<name>A0A6B1F910_9SYNE</name>
<protein>
    <submittedName>
        <fullName evidence="7">DUF3252 domain-containing protein</fullName>
    </submittedName>
</protein>
<dbReference type="PANTHER" id="PTHR42798:SF2">
    <property type="entry name" value="ABC TRANSPORTER ATP-BINDING PROTEIN MG467-RELATED"/>
    <property type="match status" value="1"/>
</dbReference>
<dbReference type="Gene3D" id="3.40.50.300">
    <property type="entry name" value="P-loop containing nucleotide triphosphate hydrolases"/>
    <property type="match status" value="1"/>
</dbReference>
<dbReference type="GO" id="GO:0005524">
    <property type="term" value="F:ATP binding"/>
    <property type="evidence" value="ECO:0007669"/>
    <property type="project" value="UniProtKB-KW"/>
</dbReference>
<dbReference type="PROSITE" id="PS50893">
    <property type="entry name" value="ABC_TRANSPORTER_2"/>
    <property type="match status" value="1"/>
</dbReference>
<keyword evidence="3" id="KW-0547">Nucleotide-binding</keyword>
<dbReference type="SMART" id="SM00382">
    <property type="entry name" value="AAA"/>
    <property type="match status" value="1"/>
</dbReference>
<gene>
    <name evidence="7" type="ORF">F4162_01520</name>
</gene>
<evidence type="ECO:0000256" key="2">
    <source>
        <dbReference type="ARBA" id="ARBA00022448"/>
    </source>
</evidence>
<evidence type="ECO:0000259" key="6">
    <source>
        <dbReference type="PROSITE" id="PS50893"/>
    </source>
</evidence>
<feature type="region of interest" description="Disordered" evidence="5">
    <location>
        <begin position="242"/>
        <end position="286"/>
    </location>
</feature>
<dbReference type="PROSITE" id="PS00211">
    <property type="entry name" value="ABC_TRANSPORTER_1"/>
    <property type="match status" value="1"/>
</dbReference>
<dbReference type="InterPro" id="IPR027417">
    <property type="entry name" value="P-loop_NTPase"/>
</dbReference>
<dbReference type="FunFam" id="3.40.50.300:FF:000032">
    <property type="entry name" value="Export ABC transporter ATP-binding protein"/>
    <property type="match status" value="1"/>
</dbReference>
<accession>A0A6B1F910</accession>
<keyword evidence="4" id="KW-0067">ATP-binding</keyword>
<evidence type="ECO:0000256" key="1">
    <source>
        <dbReference type="ARBA" id="ARBA00005417"/>
    </source>
</evidence>
<dbReference type="GO" id="GO:0016887">
    <property type="term" value="F:ATP hydrolysis activity"/>
    <property type="evidence" value="ECO:0007669"/>
    <property type="project" value="InterPro"/>
</dbReference>
<dbReference type="AlphaFoldDB" id="A0A6B1F910"/>
<feature type="compositionally biased region" description="Low complexity" evidence="5">
    <location>
        <begin position="243"/>
        <end position="258"/>
    </location>
</feature>
<evidence type="ECO:0000256" key="4">
    <source>
        <dbReference type="ARBA" id="ARBA00022840"/>
    </source>
</evidence>
<comment type="caution">
    <text evidence="7">The sequence shown here is derived from an EMBL/GenBank/DDBJ whole genome shotgun (WGS) entry which is preliminary data.</text>
</comment>
<dbReference type="GO" id="GO:0022857">
    <property type="term" value="F:transmembrane transporter activity"/>
    <property type="evidence" value="ECO:0007669"/>
    <property type="project" value="UniProtKB-ARBA"/>
</dbReference>
<evidence type="ECO:0000256" key="3">
    <source>
        <dbReference type="ARBA" id="ARBA00022741"/>
    </source>
</evidence>
<dbReference type="InterPro" id="IPR021659">
    <property type="entry name" value="NdhS"/>
</dbReference>
<dbReference type="GO" id="GO:0009767">
    <property type="term" value="P:photosynthetic electron transport chain"/>
    <property type="evidence" value="ECO:0007669"/>
    <property type="project" value="InterPro"/>
</dbReference>
<reference evidence="7" key="1">
    <citation type="submission" date="2019-09" db="EMBL/GenBank/DDBJ databases">
        <title>Characterisation of the sponge microbiome using genome-centric metagenomics.</title>
        <authorList>
            <person name="Engelberts J.P."/>
            <person name="Robbins S.J."/>
            <person name="De Goeij J.M."/>
            <person name="Aranda M."/>
            <person name="Bell S.C."/>
            <person name="Webster N.S."/>
        </authorList>
    </citation>
    <scope>NUCLEOTIDE SEQUENCE</scope>
    <source>
        <strain evidence="7">SB0676_bin_10</strain>
    </source>
</reference>
<proteinExistence type="inferred from homology"/>
<comment type="similarity">
    <text evidence="1">Belongs to the ABC transporter superfamily.</text>
</comment>